<evidence type="ECO:0000313" key="4">
    <source>
        <dbReference type="Proteomes" id="UP000275408"/>
    </source>
</evidence>
<dbReference type="GO" id="GO:0031032">
    <property type="term" value="P:actomyosin structure organization"/>
    <property type="evidence" value="ECO:0007669"/>
    <property type="project" value="TreeGrafter"/>
</dbReference>
<dbReference type="SMART" id="SM01196">
    <property type="entry name" value="FERM_C"/>
    <property type="match status" value="1"/>
</dbReference>
<evidence type="ECO:0000313" key="3">
    <source>
        <dbReference type="EMBL" id="RMX39044.1"/>
    </source>
</evidence>
<dbReference type="PRINTS" id="PR00661">
    <property type="entry name" value="ERMFAMILY"/>
</dbReference>
<dbReference type="InterPro" id="IPR018979">
    <property type="entry name" value="FERM_N"/>
</dbReference>
<dbReference type="SMART" id="SM00295">
    <property type="entry name" value="B41"/>
    <property type="match status" value="1"/>
</dbReference>
<dbReference type="SUPFAM" id="SSF47031">
    <property type="entry name" value="Second domain of FERM"/>
    <property type="match status" value="1"/>
</dbReference>
<dbReference type="EMBL" id="RCHS01003884">
    <property type="protein sequence ID" value="RMX39044.1"/>
    <property type="molecule type" value="Genomic_DNA"/>
</dbReference>
<feature type="compositionally biased region" description="Basic and acidic residues" evidence="1">
    <location>
        <begin position="426"/>
        <end position="437"/>
    </location>
</feature>
<reference evidence="3 4" key="1">
    <citation type="journal article" date="2018" name="Sci. Rep.">
        <title>Comparative analysis of the Pocillopora damicornis genome highlights role of immune system in coral evolution.</title>
        <authorList>
            <person name="Cunning R."/>
            <person name="Bay R.A."/>
            <person name="Gillette P."/>
            <person name="Baker A.C."/>
            <person name="Traylor-Knowles N."/>
        </authorList>
    </citation>
    <scope>NUCLEOTIDE SEQUENCE [LARGE SCALE GENOMIC DNA]</scope>
    <source>
        <strain evidence="3">RSMAS</strain>
        <tissue evidence="3">Whole animal</tissue>
    </source>
</reference>
<dbReference type="SUPFAM" id="SSF54236">
    <property type="entry name" value="Ubiquitin-like"/>
    <property type="match status" value="1"/>
</dbReference>
<dbReference type="InterPro" id="IPR000798">
    <property type="entry name" value="Ez/rad/moesin-like"/>
</dbReference>
<dbReference type="GO" id="GO:0008092">
    <property type="term" value="F:cytoskeletal protein binding"/>
    <property type="evidence" value="ECO:0007669"/>
    <property type="project" value="InterPro"/>
</dbReference>
<keyword evidence="4" id="KW-1185">Reference proteome</keyword>
<dbReference type="InterPro" id="IPR000299">
    <property type="entry name" value="FERM_domain"/>
</dbReference>
<dbReference type="STRING" id="46731.A0A3M6TCR8"/>
<dbReference type="SUPFAM" id="SSF50729">
    <property type="entry name" value="PH domain-like"/>
    <property type="match status" value="1"/>
</dbReference>
<dbReference type="FunFam" id="3.10.20.90:FF:000039">
    <property type="entry name" value="Tyrosine-protein phosphatase non-receptor type"/>
    <property type="match status" value="1"/>
</dbReference>
<dbReference type="FunFam" id="1.20.80.10:FF:000014">
    <property type="entry name" value="Tyrosine-protein phosphatase non-receptor type"/>
    <property type="match status" value="1"/>
</dbReference>
<dbReference type="Gene3D" id="2.30.29.30">
    <property type="entry name" value="Pleckstrin-homology domain (PH domain)/Phosphotyrosine-binding domain (PTB)"/>
    <property type="match status" value="1"/>
</dbReference>
<dbReference type="InterPro" id="IPR035963">
    <property type="entry name" value="FERM_2"/>
</dbReference>
<dbReference type="PROSITE" id="PS50057">
    <property type="entry name" value="FERM_3"/>
    <property type="match status" value="1"/>
</dbReference>
<comment type="caution">
    <text evidence="3">The sequence shown here is derived from an EMBL/GenBank/DDBJ whole genome shotgun (WGS) entry which is preliminary data.</text>
</comment>
<accession>A0A3M6TCR8</accession>
<dbReference type="Gene3D" id="1.20.80.10">
    <property type="match status" value="1"/>
</dbReference>
<dbReference type="GO" id="GO:0005856">
    <property type="term" value="C:cytoskeleton"/>
    <property type="evidence" value="ECO:0007669"/>
    <property type="project" value="TreeGrafter"/>
</dbReference>
<dbReference type="InterPro" id="IPR019748">
    <property type="entry name" value="FERM_central"/>
</dbReference>
<dbReference type="Pfam" id="PF08736">
    <property type="entry name" value="FA"/>
    <property type="match status" value="1"/>
</dbReference>
<dbReference type="Pfam" id="PF09380">
    <property type="entry name" value="FERM_C"/>
    <property type="match status" value="1"/>
</dbReference>
<dbReference type="InterPro" id="IPR014352">
    <property type="entry name" value="FERM/acyl-CoA-bd_prot_sf"/>
</dbReference>
<dbReference type="CDD" id="cd14473">
    <property type="entry name" value="FERM_B-lobe"/>
    <property type="match status" value="1"/>
</dbReference>
<name>A0A3M6TCR8_POCDA</name>
<dbReference type="InterPro" id="IPR011993">
    <property type="entry name" value="PH-like_dom_sf"/>
</dbReference>
<dbReference type="PROSITE" id="PS00661">
    <property type="entry name" value="FERM_2"/>
    <property type="match status" value="1"/>
</dbReference>
<dbReference type="SMART" id="SM01195">
    <property type="entry name" value="FA"/>
    <property type="match status" value="1"/>
</dbReference>
<evidence type="ECO:0000259" key="2">
    <source>
        <dbReference type="PROSITE" id="PS50057"/>
    </source>
</evidence>
<sequence>PNPPKTVKRFFPDQNATEPKQIEIEAFWRGVGSNLLDAVELYLSCPFTSKQRTFCTKMGRSSTLQCEVQLLDDQSTILDLDKNAKGLVLFDKICEKIEVAEKDYFGLRYIDEKDGQYNWLDPLRPIKKQLKHEPYHFYFAVKFYPPNPTALVEDITRYLMVLQLREDLLKGRIQCSIPIHALLGSFVVQAEVGDYDHDEHGDGAGYLSEFKFCPKQPDEMLQKVHQFHAKHRGMTPEDAELQYLDNARKLPLYGIDLHQAADAEGQPVIIGVSAWGIHIFHNNRLINKFVWPKIVKIAFKKKKFTLTIRAASESDYYAATVLSFKLGSLRATKRLWKVGVEHHSFFRLSQADLPPKDVGFIKLGSKFRYSGRTQHQARHSQEILRNPRDFERVSSKRFSSKVLDGNRRTEDIPEVPLQEEEEKVFDEEKKDDEKPAESTEPGEAPVATMRKQNEDLSREIPFLTPFRNVNSQHFTGTYTNDEL</sequence>
<feature type="domain" description="FERM" evidence="2">
    <location>
        <begin position="64"/>
        <end position="350"/>
    </location>
</feature>
<dbReference type="FunFam" id="2.30.29.30:FF:000002">
    <property type="entry name" value="Band 4.1-like protein 5 isoform 1"/>
    <property type="match status" value="1"/>
</dbReference>
<dbReference type="InterPro" id="IPR019749">
    <property type="entry name" value="Band_41_domain"/>
</dbReference>
<dbReference type="Proteomes" id="UP000275408">
    <property type="component" value="Unassembled WGS sequence"/>
</dbReference>
<dbReference type="Gene3D" id="3.10.20.90">
    <property type="entry name" value="Phosphatidylinositol 3-kinase Catalytic Subunit, Chain A, domain 1"/>
    <property type="match status" value="1"/>
</dbReference>
<dbReference type="Pfam" id="PF09379">
    <property type="entry name" value="FERM_N"/>
    <property type="match status" value="1"/>
</dbReference>
<gene>
    <name evidence="3" type="ORF">pdam_00017598</name>
</gene>
<feature type="non-terminal residue" evidence="3">
    <location>
        <position position="1"/>
    </location>
</feature>
<dbReference type="InterPro" id="IPR018980">
    <property type="entry name" value="FERM_PH-like_C"/>
</dbReference>
<protein>
    <recommendedName>
        <fullName evidence="2">FERM domain-containing protein</fullName>
    </recommendedName>
</protein>
<feature type="region of interest" description="Disordered" evidence="1">
    <location>
        <begin position="401"/>
        <end position="463"/>
    </location>
</feature>
<proteinExistence type="predicted"/>
<dbReference type="PANTHER" id="PTHR23280:SF21">
    <property type="entry name" value="PROTEIN 4.1 HOMOLOG"/>
    <property type="match status" value="1"/>
</dbReference>
<organism evidence="3 4">
    <name type="scientific">Pocillopora damicornis</name>
    <name type="common">Cauliflower coral</name>
    <name type="synonym">Millepora damicornis</name>
    <dbReference type="NCBI Taxonomy" id="46731"/>
    <lineage>
        <taxon>Eukaryota</taxon>
        <taxon>Metazoa</taxon>
        <taxon>Cnidaria</taxon>
        <taxon>Anthozoa</taxon>
        <taxon>Hexacorallia</taxon>
        <taxon>Scleractinia</taxon>
        <taxon>Astrocoeniina</taxon>
        <taxon>Pocilloporidae</taxon>
        <taxon>Pocillopora</taxon>
    </lineage>
</organism>
<dbReference type="PRINTS" id="PR00935">
    <property type="entry name" value="BAND41"/>
</dbReference>
<dbReference type="InterPro" id="IPR014847">
    <property type="entry name" value="FA"/>
</dbReference>
<dbReference type="OrthoDB" id="6589456at2759"/>
<dbReference type="InterPro" id="IPR029071">
    <property type="entry name" value="Ubiquitin-like_domsf"/>
</dbReference>
<dbReference type="PANTHER" id="PTHR23280">
    <property type="entry name" value="4.1 G PROTEIN"/>
    <property type="match status" value="1"/>
</dbReference>
<dbReference type="PROSITE" id="PS00660">
    <property type="entry name" value="FERM_1"/>
    <property type="match status" value="1"/>
</dbReference>
<dbReference type="AlphaFoldDB" id="A0A3M6TCR8"/>
<evidence type="ECO:0000256" key="1">
    <source>
        <dbReference type="SAM" id="MobiDB-lite"/>
    </source>
</evidence>
<dbReference type="InterPro" id="IPR019747">
    <property type="entry name" value="FERM_CS"/>
</dbReference>
<dbReference type="Pfam" id="PF00373">
    <property type="entry name" value="FERM_M"/>
    <property type="match status" value="1"/>
</dbReference>